<gene>
    <name evidence="1" type="ORF">CICLE_v10003394mg</name>
</gene>
<name>V4V268_CITCL</name>
<organism evidence="1 2">
    <name type="scientific">Citrus clementina</name>
    <name type="common">Clementine</name>
    <name type="synonym">Citrus deliciosa x Citrus sinensis</name>
    <dbReference type="NCBI Taxonomy" id="85681"/>
    <lineage>
        <taxon>Eukaryota</taxon>
        <taxon>Viridiplantae</taxon>
        <taxon>Streptophyta</taxon>
        <taxon>Embryophyta</taxon>
        <taxon>Tracheophyta</taxon>
        <taxon>Spermatophyta</taxon>
        <taxon>Magnoliopsida</taxon>
        <taxon>eudicotyledons</taxon>
        <taxon>Gunneridae</taxon>
        <taxon>Pentapetalae</taxon>
        <taxon>rosids</taxon>
        <taxon>malvids</taxon>
        <taxon>Sapindales</taxon>
        <taxon>Rutaceae</taxon>
        <taxon>Aurantioideae</taxon>
        <taxon>Citrus</taxon>
    </lineage>
</organism>
<dbReference type="KEGG" id="cic:CICLE_v10003394mg"/>
<protein>
    <submittedName>
        <fullName evidence="1">Uncharacterized protein</fullName>
    </submittedName>
</protein>
<dbReference type="Gramene" id="ESR45914">
    <property type="protein sequence ID" value="ESR45914"/>
    <property type="gene ID" value="CICLE_v10003394mg"/>
</dbReference>
<dbReference type="InParanoid" id="V4V268"/>
<sequence>FLHKLKGYVCNKARPESSIAEGDLADEQERNYDGGQLPTYILSIFSTPRRSYRNLHVRELSHALHNAATLYMIQNYDGCLPFIE</sequence>
<dbReference type="EMBL" id="KI536799">
    <property type="protein sequence ID" value="ESR45914.1"/>
    <property type="molecule type" value="Genomic_DNA"/>
</dbReference>
<dbReference type="Proteomes" id="UP000030687">
    <property type="component" value="Unassembled WGS sequence"/>
</dbReference>
<keyword evidence="2" id="KW-1185">Reference proteome</keyword>
<reference evidence="1 2" key="1">
    <citation type="submission" date="2013-10" db="EMBL/GenBank/DDBJ databases">
        <authorList>
            <consortium name="International Citrus Genome Consortium"/>
            <person name="Jenkins J."/>
            <person name="Schmutz J."/>
            <person name="Prochnik S."/>
            <person name="Rokhsar D."/>
            <person name="Gmitter F."/>
            <person name="Ollitrault P."/>
            <person name="Machado M."/>
            <person name="Talon M."/>
            <person name="Wincker P."/>
            <person name="Jaillon O."/>
            <person name="Morgante M."/>
        </authorList>
    </citation>
    <scope>NUCLEOTIDE SEQUENCE</scope>
    <source>
        <strain evidence="2">cv. Clemenules</strain>
    </source>
</reference>
<accession>V4V268</accession>
<dbReference type="AlphaFoldDB" id="V4V268"/>
<feature type="non-terminal residue" evidence="1">
    <location>
        <position position="1"/>
    </location>
</feature>
<evidence type="ECO:0000313" key="1">
    <source>
        <dbReference type="EMBL" id="ESR45914.1"/>
    </source>
</evidence>
<evidence type="ECO:0000313" key="2">
    <source>
        <dbReference type="Proteomes" id="UP000030687"/>
    </source>
</evidence>
<proteinExistence type="predicted"/>